<dbReference type="Proteomes" id="UP000199572">
    <property type="component" value="Unassembled WGS sequence"/>
</dbReference>
<protein>
    <submittedName>
        <fullName evidence="1">Uncharacterized protein</fullName>
    </submittedName>
</protein>
<accession>A0A1H9RAW0</accession>
<evidence type="ECO:0000313" key="2">
    <source>
        <dbReference type="Proteomes" id="UP000199572"/>
    </source>
</evidence>
<reference evidence="2" key="1">
    <citation type="submission" date="2016-10" db="EMBL/GenBank/DDBJ databases">
        <authorList>
            <person name="Varghese N."/>
            <person name="Submissions S."/>
        </authorList>
    </citation>
    <scope>NUCLEOTIDE SEQUENCE [LARGE SCALE GENOMIC DNA]</scope>
    <source>
        <strain evidence="2">DSM 18610</strain>
    </source>
</reference>
<dbReference type="AlphaFoldDB" id="A0A1H9RAW0"/>
<dbReference type="STRING" id="390241.SAMN04488023_11417"/>
<organism evidence="1 2">
    <name type="scientific">Pedobacter rhizosphaerae</name>
    <dbReference type="NCBI Taxonomy" id="390241"/>
    <lineage>
        <taxon>Bacteria</taxon>
        <taxon>Pseudomonadati</taxon>
        <taxon>Bacteroidota</taxon>
        <taxon>Sphingobacteriia</taxon>
        <taxon>Sphingobacteriales</taxon>
        <taxon>Sphingobacteriaceae</taxon>
        <taxon>Pedobacter</taxon>
    </lineage>
</organism>
<name>A0A1H9RAW0_9SPHI</name>
<gene>
    <name evidence="1" type="ORF">SAMN04488023_11417</name>
</gene>
<proteinExistence type="predicted"/>
<sequence>MLSTFFVSLWMKALAFSNKNDIKPPVLQFYSRLGSKNYIFY</sequence>
<dbReference type="EMBL" id="FOGG01000014">
    <property type="protein sequence ID" value="SER69189.1"/>
    <property type="molecule type" value="Genomic_DNA"/>
</dbReference>
<keyword evidence="2" id="KW-1185">Reference proteome</keyword>
<evidence type="ECO:0000313" key="1">
    <source>
        <dbReference type="EMBL" id="SER69189.1"/>
    </source>
</evidence>